<dbReference type="GO" id="GO:0005524">
    <property type="term" value="F:ATP binding"/>
    <property type="evidence" value="ECO:0007669"/>
    <property type="project" value="UniProtKB-KW"/>
</dbReference>
<dbReference type="SMART" id="SM00873">
    <property type="entry name" value="B3_4"/>
    <property type="match status" value="1"/>
</dbReference>
<evidence type="ECO:0000256" key="9">
    <source>
        <dbReference type="ARBA" id="ARBA00022840"/>
    </source>
</evidence>
<dbReference type="InterPro" id="IPR020825">
    <property type="entry name" value="Phe-tRNA_synthase-like_B3/B4"/>
</dbReference>
<dbReference type="InterPro" id="IPR045060">
    <property type="entry name" value="Phe-tRNA-ligase_IIc_bsu"/>
</dbReference>
<dbReference type="Proteomes" id="UP000792457">
    <property type="component" value="Unassembled WGS sequence"/>
</dbReference>
<sequence length="370" mass="42686">MPNVVLSKSKLFKEIGKSFEDDEFIDICFDFGLEVELVRKILFILYKGHDENEEPIQLLLEDVNYVIEVPANRPDLLSIEGIAYALRSYLKIEEYPGFSSINPKQKIQMFVQEKVQEVRPHVVAVIFRDVTFTPDNYASFIDLQEKLSASVGKKRSLVAIGAHDLDTIQPPFYYDALLPEEIKFCPLNQEKLMTGPEILEFYSHHAQLKQYVSLLKDLSHYPIIKDKNGVVLSLPPLINGDHTKITLNTRNVFVECTALCKTKALIILETLSCLFSRYCARKYVVEKVEIQPLKDCNPVCSKFENFIKYRTQITVHGLNAWFGAWHAFSFRGGGDDNLPEQRHHYRAPHISSPKTFRKNFPRLSFFKSFK</sequence>
<evidence type="ECO:0000256" key="2">
    <source>
        <dbReference type="ARBA" id="ARBA00004496"/>
    </source>
</evidence>
<gene>
    <name evidence="15" type="ORF">J437_LFUL002380</name>
</gene>
<keyword evidence="7" id="KW-0479">Metal-binding</keyword>
<keyword evidence="8" id="KW-0547">Nucleotide-binding</keyword>
<evidence type="ECO:0000256" key="10">
    <source>
        <dbReference type="ARBA" id="ARBA00022842"/>
    </source>
</evidence>
<keyword evidence="9" id="KW-0067">ATP-binding</keyword>
<evidence type="ECO:0000256" key="1">
    <source>
        <dbReference type="ARBA" id="ARBA00001946"/>
    </source>
</evidence>
<keyword evidence="11" id="KW-0648">Protein biosynthesis</keyword>
<evidence type="ECO:0000259" key="14">
    <source>
        <dbReference type="SMART" id="SM00873"/>
    </source>
</evidence>
<keyword evidence="5" id="KW-0963">Cytoplasm</keyword>
<dbReference type="Gene3D" id="3.30.56.10">
    <property type="match status" value="1"/>
</dbReference>
<dbReference type="SUPFAM" id="SSF46955">
    <property type="entry name" value="Putative DNA-binding domain"/>
    <property type="match status" value="1"/>
</dbReference>
<keyword evidence="12" id="KW-0030">Aminoacyl-tRNA synthetase</keyword>
<evidence type="ECO:0000256" key="13">
    <source>
        <dbReference type="ARBA" id="ARBA00033189"/>
    </source>
</evidence>
<dbReference type="Pfam" id="PF18262">
    <property type="entry name" value="PhetRS_B1"/>
    <property type="match status" value="1"/>
</dbReference>
<name>A0A8K0K362_LADFU</name>
<evidence type="ECO:0000313" key="15">
    <source>
        <dbReference type="EMBL" id="KAG8227491.1"/>
    </source>
</evidence>
<dbReference type="GO" id="GO:0046872">
    <property type="term" value="F:metal ion binding"/>
    <property type="evidence" value="ECO:0007669"/>
    <property type="project" value="UniProtKB-KW"/>
</dbReference>
<dbReference type="InterPro" id="IPR009061">
    <property type="entry name" value="DNA-bd_dom_put_sf"/>
</dbReference>
<dbReference type="InterPro" id="IPR005146">
    <property type="entry name" value="B3/B4_tRNA-bd"/>
</dbReference>
<evidence type="ECO:0000256" key="12">
    <source>
        <dbReference type="ARBA" id="ARBA00023146"/>
    </source>
</evidence>
<keyword evidence="10" id="KW-0460">Magnesium</keyword>
<comment type="caution">
    <text evidence="15">The sequence shown here is derived from an EMBL/GenBank/DDBJ whole genome shotgun (WGS) entry which is preliminary data.</text>
</comment>
<evidence type="ECO:0000256" key="3">
    <source>
        <dbReference type="ARBA" id="ARBA00007438"/>
    </source>
</evidence>
<dbReference type="InterPro" id="IPR040659">
    <property type="entry name" value="PhetRS_B1"/>
</dbReference>
<dbReference type="EMBL" id="KZ308325">
    <property type="protein sequence ID" value="KAG8227491.1"/>
    <property type="molecule type" value="Genomic_DNA"/>
</dbReference>
<dbReference type="AlphaFoldDB" id="A0A8K0K362"/>
<keyword evidence="6" id="KW-0436">Ligase</keyword>
<evidence type="ECO:0000313" key="16">
    <source>
        <dbReference type="Proteomes" id="UP000792457"/>
    </source>
</evidence>
<dbReference type="FunFam" id="3.50.40.10:FF:000002">
    <property type="entry name" value="phenylalanine--tRNA ligase beta subunit"/>
    <property type="match status" value="1"/>
</dbReference>
<dbReference type="GO" id="GO:0009328">
    <property type="term" value="C:phenylalanine-tRNA ligase complex"/>
    <property type="evidence" value="ECO:0007669"/>
    <property type="project" value="TreeGrafter"/>
</dbReference>
<evidence type="ECO:0000256" key="6">
    <source>
        <dbReference type="ARBA" id="ARBA00022598"/>
    </source>
</evidence>
<evidence type="ECO:0000256" key="5">
    <source>
        <dbReference type="ARBA" id="ARBA00022490"/>
    </source>
</evidence>
<comment type="cofactor">
    <cofactor evidence="1">
        <name>Mg(2+)</name>
        <dbReference type="ChEBI" id="CHEBI:18420"/>
    </cofactor>
</comment>
<comment type="similarity">
    <text evidence="3">Belongs to the phenylalanyl-tRNA synthetase beta subunit family. Type 2 subfamily.</text>
</comment>
<reference evidence="15" key="1">
    <citation type="submission" date="2013-04" db="EMBL/GenBank/DDBJ databases">
        <authorList>
            <person name="Qu J."/>
            <person name="Murali S.C."/>
            <person name="Bandaranaike D."/>
            <person name="Bellair M."/>
            <person name="Blankenburg K."/>
            <person name="Chao H."/>
            <person name="Dinh H."/>
            <person name="Doddapaneni H."/>
            <person name="Downs B."/>
            <person name="Dugan-Rocha S."/>
            <person name="Elkadiri S."/>
            <person name="Gnanaolivu R.D."/>
            <person name="Hernandez B."/>
            <person name="Javaid M."/>
            <person name="Jayaseelan J.C."/>
            <person name="Lee S."/>
            <person name="Li M."/>
            <person name="Ming W."/>
            <person name="Munidasa M."/>
            <person name="Muniz J."/>
            <person name="Nguyen L."/>
            <person name="Ongeri F."/>
            <person name="Osuji N."/>
            <person name="Pu L.-L."/>
            <person name="Puazo M."/>
            <person name="Qu C."/>
            <person name="Quiroz J."/>
            <person name="Raj R."/>
            <person name="Weissenberger G."/>
            <person name="Xin Y."/>
            <person name="Zou X."/>
            <person name="Han Y."/>
            <person name="Richards S."/>
            <person name="Worley K."/>
            <person name="Muzny D."/>
            <person name="Gibbs R."/>
        </authorList>
    </citation>
    <scope>NUCLEOTIDE SEQUENCE</scope>
    <source>
        <strain evidence="15">Sampled in the wild</strain>
    </source>
</reference>
<evidence type="ECO:0000256" key="7">
    <source>
        <dbReference type="ARBA" id="ARBA00022723"/>
    </source>
</evidence>
<comment type="subcellular location">
    <subcellularLocation>
        <location evidence="2">Cytoplasm</location>
    </subcellularLocation>
</comment>
<dbReference type="OrthoDB" id="1698572at2759"/>
<accession>A0A8K0K362</accession>
<dbReference type="PANTHER" id="PTHR10947:SF0">
    <property type="entry name" value="PHENYLALANINE--TRNA LIGASE BETA SUBUNIT"/>
    <property type="match status" value="1"/>
</dbReference>
<protein>
    <recommendedName>
        <fullName evidence="4">phenylalanine--tRNA ligase</fullName>
        <ecNumber evidence="4">6.1.1.20</ecNumber>
    </recommendedName>
    <alternativeName>
        <fullName evidence="13">Phenylalanyl-tRNA synthetase beta subunit</fullName>
    </alternativeName>
</protein>
<evidence type="ECO:0000256" key="11">
    <source>
        <dbReference type="ARBA" id="ARBA00022917"/>
    </source>
</evidence>
<evidence type="ECO:0000256" key="8">
    <source>
        <dbReference type="ARBA" id="ARBA00022741"/>
    </source>
</evidence>
<dbReference type="Gene3D" id="3.50.40.10">
    <property type="entry name" value="Phenylalanyl-trna Synthetase, Chain B, domain 3"/>
    <property type="match status" value="1"/>
</dbReference>
<feature type="domain" description="B3/B4 tRNA-binding" evidence="14">
    <location>
        <begin position="118"/>
        <end position="280"/>
    </location>
</feature>
<dbReference type="Pfam" id="PF03483">
    <property type="entry name" value="B3_4"/>
    <property type="match status" value="1"/>
</dbReference>
<dbReference type="EC" id="6.1.1.20" evidence="4"/>
<keyword evidence="16" id="KW-1185">Reference proteome</keyword>
<dbReference type="GO" id="GO:0003723">
    <property type="term" value="F:RNA binding"/>
    <property type="evidence" value="ECO:0007669"/>
    <property type="project" value="InterPro"/>
</dbReference>
<dbReference type="GO" id="GO:0004826">
    <property type="term" value="F:phenylalanine-tRNA ligase activity"/>
    <property type="evidence" value="ECO:0007669"/>
    <property type="project" value="UniProtKB-EC"/>
</dbReference>
<evidence type="ECO:0000256" key="4">
    <source>
        <dbReference type="ARBA" id="ARBA00012814"/>
    </source>
</evidence>
<dbReference type="PANTHER" id="PTHR10947">
    <property type="entry name" value="PHENYLALANYL-TRNA SYNTHETASE BETA CHAIN AND LEUCINE-RICH REPEAT-CONTAINING PROTEIN 47"/>
    <property type="match status" value="1"/>
</dbReference>
<organism evidence="15 16">
    <name type="scientific">Ladona fulva</name>
    <name type="common">Scarce chaser dragonfly</name>
    <name type="synonym">Libellula fulva</name>
    <dbReference type="NCBI Taxonomy" id="123851"/>
    <lineage>
        <taxon>Eukaryota</taxon>
        <taxon>Metazoa</taxon>
        <taxon>Ecdysozoa</taxon>
        <taxon>Arthropoda</taxon>
        <taxon>Hexapoda</taxon>
        <taxon>Insecta</taxon>
        <taxon>Pterygota</taxon>
        <taxon>Palaeoptera</taxon>
        <taxon>Odonata</taxon>
        <taxon>Epiprocta</taxon>
        <taxon>Anisoptera</taxon>
        <taxon>Libelluloidea</taxon>
        <taxon>Libellulidae</taxon>
        <taxon>Ladona</taxon>
    </lineage>
</organism>
<proteinExistence type="inferred from homology"/>
<reference evidence="15" key="2">
    <citation type="submission" date="2017-10" db="EMBL/GenBank/DDBJ databases">
        <title>Ladona fulva Genome sequencing and assembly.</title>
        <authorList>
            <person name="Murali S."/>
            <person name="Richards S."/>
            <person name="Bandaranaike D."/>
            <person name="Bellair M."/>
            <person name="Blankenburg K."/>
            <person name="Chao H."/>
            <person name="Dinh H."/>
            <person name="Doddapaneni H."/>
            <person name="Dugan-Rocha S."/>
            <person name="Elkadiri S."/>
            <person name="Gnanaolivu R."/>
            <person name="Hernandez B."/>
            <person name="Skinner E."/>
            <person name="Javaid M."/>
            <person name="Lee S."/>
            <person name="Li M."/>
            <person name="Ming W."/>
            <person name="Munidasa M."/>
            <person name="Muniz J."/>
            <person name="Nguyen L."/>
            <person name="Hughes D."/>
            <person name="Osuji N."/>
            <person name="Pu L.-L."/>
            <person name="Puazo M."/>
            <person name="Qu C."/>
            <person name="Quiroz J."/>
            <person name="Raj R."/>
            <person name="Weissenberger G."/>
            <person name="Xin Y."/>
            <person name="Zou X."/>
            <person name="Han Y."/>
            <person name="Worley K."/>
            <person name="Muzny D."/>
            <person name="Gibbs R."/>
        </authorList>
    </citation>
    <scope>NUCLEOTIDE SEQUENCE</scope>
    <source>
        <strain evidence="15">Sampled in the wild</strain>
    </source>
</reference>
<dbReference type="GO" id="GO:0006432">
    <property type="term" value="P:phenylalanyl-tRNA aminoacylation"/>
    <property type="evidence" value="ECO:0007669"/>
    <property type="project" value="InterPro"/>
</dbReference>